<name>A0A4S8ILZ8_MUSBA</name>
<dbReference type="Proteomes" id="UP000317650">
    <property type="component" value="Chromosome 6"/>
</dbReference>
<reference evidence="1 2" key="1">
    <citation type="journal article" date="2019" name="Nat. Plants">
        <title>Genome sequencing of Musa balbisiana reveals subgenome evolution and function divergence in polyploid bananas.</title>
        <authorList>
            <person name="Yao X."/>
        </authorList>
    </citation>
    <scope>NUCLEOTIDE SEQUENCE [LARGE SCALE GENOMIC DNA]</scope>
    <source>
        <strain evidence="2">cv. DH-PKW</strain>
        <tissue evidence="1">Leaves</tissue>
    </source>
</reference>
<protein>
    <submittedName>
        <fullName evidence="1">Uncharacterized protein</fullName>
    </submittedName>
</protein>
<organism evidence="1 2">
    <name type="scientific">Musa balbisiana</name>
    <name type="common">Banana</name>
    <dbReference type="NCBI Taxonomy" id="52838"/>
    <lineage>
        <taxon>Eukaryota</taxon>
        <taxon>Viridiplantae</taxon>
        <taxon>Streptophyta</taxon>
        <taxon>Embryophyta</taxon>
        <taxon>Tracheophyta</taxon>
        <taxon>Spermatophyta</taxon>
        <taxon>Magnoliopsida</taxon>
        <taxon>Liliopsida</taxon>
        <taxon>Zingiberales</taxon>
        <taxon>Musaceae</taxon>
        <taxon>Musa</taxon>
    </lineage>
</organism>
<accession>A0A4S8ILZ8</accession>
<gene>
    <name evidence="1" type="ORF">C4D60_Mb06t10060</name>
</gene>
<keyword evidence="2" id="KW-1185">Reference proteome</keyword>
<dbReference type="AlphaFoldDB" id="A0A4S8ILZ8"/>
<comment type="caution">
    <text evidence="1">The sequence shown here is derived from an EMBL/GenBank/DDBJ whole genome shotgun (WGS) entry which is preliminary data.</text>
</comment>
<proteinExistence type="predicted"/>
<evidence type="ECO:0000313" key="1">
    <source>
        <dbReference type="EMBL" id="THU49485.1"/>
    </source>
</evidence>
<dbReference type="EMBL" id="PYDT01000009">
    <property type="protein sequence ID" value="THU49485.1"/>
    <property type="molecule type" value="Genomic_DNA"/>
</dbReference>
<evidence type="ECO:0000313" key="2">
    <source>
        <dbReference type="Proteomes" id="UP000317650"/>
    </source>
</evidence>
<sequence>MSSSSAVVPVVSMLLQPAESSLHERYRQSCTCYSAFVSGKNRGLILKFNCTMGLPAFDVNEDVFRIDALTMKQSCVHTQGDEAEKIVG</sequence>